<gene>
    <name evidence="16" type="primary">coaX</name>
    <name evidence="17" type="ORF">SAMN04487963_0007</name>
</gene>
<evidence type="ECO:0000313" key="17">
    <source>
        <dbReference type="EMBL" id="SFM79896.1"/>
    </source>
</evidence>
<dbReference type="InterPro" id="IPR043129">
    <property type="entry name" value="ATPase_NBD"/>
</dbReference>
<feature type="binding site" evidence="16">
    <location>
        <position position="120"/>
    </location>
    <ligand>
        <name>K(+)</name>
        <dbReference type="ChEBI" id="CHEBI:29103"/>
    </ligand>
</feature>
<evidence type="ECO:0000256" key="11">
    <source>
        <dbReference type="ARBA" id="ARBA00022840"/>
    </source>
</evidence>
<dbReference type="Gene3D" id="3.30.420.40">
    <property type="match status" value="2"/>
</dbReference>
<keyword evidence="8 16" id="KW-0808">Transferase</keyword>
<dbReference type="GO" id="GO:0005524">
    <property type="term" value="F:ATP binding"/>
    <property type="evidence" value="ECO:0007669"/>
    <property type="project" value="UniProtKB-UniRule"/>
</dbReference>
<evidence type="ECO:0000256" key="8">
    <source>
        <dbReference type="ARBA" id="ARBA00022679"/>
    </source>
</evidence>
<dbReference type="GO" id="GO:0015937">
    <property type="term" value="P:coenzyme A biosynthetic process"/>
    <property type="evidence" value="ECO:0007669"/>
    <property type="project" value="UniProtKB-UniRule"/>
</dbReference>
<dbReference type="AlphaFoldDB" id="A0A1I4TT01"/>
<dbReference type="EMBL" id="FOUE01000010">
    <property type="protein sequence ID" value="SFM79896.1"/>
    <property type="molecule type" value="Genomic_DNA"/>
</dbReference>
<feature type="binding site" evidence="16">
    <location>
        <position position="123"/>
    </location>
    <ligand>
        <name>ATP</name>
        <dbReference type="ChEBI" id="CHEBI:30616"/>
    </ligand>
</feature>
<evidence type="ECO:0000256" key="5">
    <source>
        <dbReference type="ARBA" id="ARBA00011738"/>
    </source>
</evidence>
<keyword evidence="10 16" id="KW-0418">Kinase</keyword>
<dbReference type="CDD" id="cd24015">
    <property type="entry name" value="ASKHA_NBD_PanK-III"/>
    <property type="match status" value="1"/>
</dbReference>
<dbReference type="RefSeq" id="WP_092026927.1">
    <property type="nucleotide sequence ID" value="NZ_FOUE01000010.1"/>
</dbReference>
<dbReference type="EC" id="2.7.1.33" evidence="6 16"/>
<dbReference type="NCBIfam" id="TIGR00671">
    <property type="entry name" value="baf"/>
    <property type="match status" value="1"/>
</dbReference>
<evidence type="ECO:0000256" key="15">
    <source>
        <dbReference type="ARBA" id="ARBA00040883"/>
    </source>
</evidence>
<evidence type="ECO:0000256" key="12">
    <source>
        <dbReference type="ARBA" id="ARBA00022958"/>
    </source>
</evidence>
<evidence type="ECO:0000256" key="3">
    <source>
        <dbReference type="ARBA" id="ARBA00004496"/>
    </source>
</evidence>
<name>A0A1I4TT01_9GAMM</name>
<comment type="subcellular location">
    <subcellularLocation>
        <location evidence="3 16">Cytoplasm</location>
    </subcellularLocation>
</comment>
<sequence length="244" mass="25976">MILLVDMGNTRVKWQVRAGGRVVAAGIDGIAEPALFSGAAPFAAKIVNVAVSTVASEQRRLELVERLSGVVQVPVEFFWSEPDRAGLTNAYADPARMGADRWHAMYGAWRRSDTGFLVVDAGSAITVDFVTTGGVHAGGYILAGKNMMLRGLAKDTARVDYSVAGGRSLSPGQDTTECVFHGVEWFWRAIAERLNREAKDRKLGSVFVTGGDGESLLAHGLNAVHCPDLVLEGLDAIACEVSAS</sequence>
<keyword evidence="7 16" id="KW-0963">Cytoplasm</keyword>
<dbReference type="OrthoDB" id="9781305at2"/>
<comment type="pathway">
    <text evidence="4 16">Cofactor biosynthesis; coenzyme A biosynthesis; CoA from (R)-pantothenate: step 1/5.</text>
</comment>
<evidence type="ECO:0000256" key="1">
    <source>
        <dbReference type="ARBA" id="ARBA00001206"/>
    </source>
</evidence>
<comment type="catalytic activity">
    <reaction evidence="1 16">
        <text>(R)-pantothenate + ATP = (R)-4'-phosphopantothenate + ADP + H(+)</text>
        <dbReference type="Rhea" id="RHEA:16373"/>
        <dbReference type="ChEBI" id="CHEBI:10986"/>
        <dbReference type="ChEBI" id="CHEBI:15378"/>
        <dbReference type="ChEBI" id="CHEBI:29032"/>
        <dbReference type="ChEBI" id="CHEBI:30616"/>
        <dbReference type="ChEBI" id="CHEBI:456216"/>
        <dbReference type="EC" id="2.7.1.33"/>
    </reaction>
</comment>
<comment type="cofactor">
    <cofactor evidence="2">
        <name>K(+)</name>
        <dbReference type="ChEBI" id="CHEBI:29103"/>
    </cofactor>
</comment>
<evidence type="ECO:0000256" key="14">
    <source>
        <dbReference type="ARBA" id="ARBA00038036"/>
    </source>
</evidence>
<evidence type="ECO:0000256" key="6">
    <source>
        <dbReference type="ARBA" id="ARBA00012102"/>
    </source>
</evidence>
<comment type="cofactor">
    <cofactor evidence="16">
        <name>NH4(+)</name>
        <dbReference type="ChEBI" id="CHEBI:28938"/>
    </cofactor>
    <cofactor evidence="16">
        <name>K(+)</name>
        <dbReference type="ChEBI" id="CHEBI:29103"/>
    </cofactor>
    <text evidence="16">A monovalent cation. Ammonium or potassium.</text>
</comment>
<dbReference type="UniPathway" id="UPA00241">
    <property type="reaction ID" value="UER00352"/>
</dbReference>
<comment type="function">
    <text evidence="16">Catalyzes the phosphorylation of pantothenate (Pan), the first step in CoA biosynthesis.</text>
</comment>
<dbReference type="GO" id="GO:0005737">
    <property type="term" value="C:cytoplasm"/>
    <property type="evidence" value="ECO:0007669"/>
    <property type="project" value="UniProtKB-SubCell"/>
</dbReference>
<keyword evidence="11 16" id="KW-0067">ATP-binding</keyword>
<keyword evidence="12 16" id="KW-0630">Potassium</keyword>
<dbReference type="PANTHER" id="PTHR34265">
    <property type="entry name" value="TYPE III PANTOTHENATE KINASE"/>
    <property type="match status" value="1"/>
</dbReference>
<evidence type="ECO:0000256" key="16">
    <source>
        <dbReference type="HAMAP-Rule" id="MF_01274"/>
    </source>
</evidence>
<dbReference type="SUPFAM" id="SSF53067">
    <property type="entry name" value="Actin-like ATPase domain"/>
    <property type="match status" value="2"/>
</dbReference>
<organism evidence="17 18">
    <name type="scientific">Marinobacter zhejiangensis</name>
    <dbReference type="NCBI Taxonomy" id="488535"/>
    <lineage>
        <taxon>Bacteria</taxon>
        <taxon>Pseudomonadati</taxon>
        <taxon>Pseudomonadota</taxon>
        <taxon>Gammaproteobacteria</taxon>
        <taxon>Pseudomonadales</taxon>
        <taxon>Marinobacteraceae</taxon>
        <taxon>Marinobacter</taxon>
    </lineage>
</organism>
<feature type="binding site" evidence="16">
    <location>
        <position position="91"/>
    </location>
    <ligand>
        <name>substrate</name>
    </ligand>
</feature>
<dbReference type="InterPro" id="IPR004619">
    <property type="entry name" value="Type_III_PanK"/>
</dbReference>
<evidence type="ECO:0000256" key="7">
    <source>
        <dbReference type="ARBA" id="ARBA00022490"/>
    </source>
</evidence>
<keyword evidence="9 16" id="KW-0547">Nucleotide-binding</keyword>
<evidence type="ECO:0000256" key="2">
    <source>
        <dbReference type="ARBA" id="ARBA00001958"/>
    </source>
</evidence>
<feature type="binding site" evidence="16">
    <location>
        <begin position="6"/>
        <end position="13"/>
    </location>
    <ligand>
        <name>ATP</name>
        <dbReference type="ChEBI" id="CHEBI:30616"/>
    </ligand>
</feature>
<protein>
    <recommendedName>
        <fullName evidence="15 16">Type III pantothenate kinase</fullName>
        <ecNumber evidence="6 16">2.7.1.33</ecNumber>
    </recommendedName>
    <alternativeName>
        <fullName evidence="16">PanK-III</fullName>
    </alternativeName>
    <alternativeName>
        <fullName evidence="16">Pantothenic acid kinase</fullName>
    </alternativeName>
</protein>
<proteinExistence type="inferred from homology"/>
<comment type="subunit">
    <text evidence="5 16">Homodimer.</text>
</comment>
<dbReference type="STRING" id="488535.SAMN04487963_0007"/>
<evidence type="ECO:0000256" key="13">
    <source>
        <dbReference type="ARBA" id="ARBA00022993"/>
    </source>
</evidence>
<evidence type="ECO:0000256" key="10">
    <source>
        <dbReference type="ARBA" id="ARBA00022777"/>
    </source>
</evidence>
<feature type="binding site" evidence="16">
    <location>
        <begin position="98"/>
        <end position="101"/>
    </location>
    <ligand>
        <name>substrate</name>
    </ligand>
</feature>
<dbReference type="GO" id="GO:0004594">
    <property type="term" value="F:pantothenate kinase activity"/>
    <property type="evidence" value="ECO:0007669"/>
    <property type="project" value="UniProtKB-UniRule"/>
</dbReference>
<comment type="similarity">
    <text evidence="14 16">Belongs to the type III pantothenate kinase family.</text>
</comment>
<keyword evidence="16" id="KW-0479">Metal-binding</keyword>
<evidence type="ECO:0000256" key="4">
    <source>
        <dbReference type="ARBA" id="ARBA00005225"/>
    </source>
</evidence>
<dbReference type="HAMAP" id="MF_01274">
    <property type="entry name" value="Pantothen_kinase_3"/>
    <property type="match status" value="1"/>
</dbReference>
<dbReference type="PANTHER" id="PTHR34265:SF1">
    <property type="entry name" value="TYPE III PANTOTHENATE KINASE"/>
    <property type="match status" value="1"/>
</dbReference>
<dbReference type="Pfam" id="PF03309">
    <property type="entry name" value="Pan_kinase"/>
    <property type="match status" value="1"/>
</dbReference>
<accession>A0A1I4TT01</accession>
<evidence type="ECO:0000256" key="9">
    <source>
        <dbReference type="ARBA" id="ARBA00022741"/>
    </source>
</evidence>
<evidence type="ECO:0000313" key="18">
    <source>
        <dbReference type="Proteomes" id="UP000198519"/>
    </source>
</evidence>
<reference evidence="18" key="1">
    <citation type="submission" date="2016-10" db="EMBL/GenBank/DDBJ databases">
        <authorList>
            <person name="Varghese N."/>
            <person name="Submissions S."/>
        </authorList>
    </citation>
    <scope>NUCLEOTIDE SEQUENCE [LARGE SCALE GENOMIC DNA]</scope>
    <source>
        <strain evidence="18">CGMCC 1.7061</strain>
    </source>
</reference>
<dbReference type="GO" id="GO:0046872">
    <property type="term" value="F:metal ion binding"/>
    <property type="evidence" value="ECO:0007669"/>
    <property type="project" value="UniProtKB-KW"/>
</dbReference>
<feature type="active site" description="Proton acceptor" evidence="16">
    <location>
        <position position="100"/>
    </location>
</feature>
<keyword evidence="18" id="KW-1185">Reference proteome</keyword>
<keyword evidence="13 16" id="KW-0173">Coenzyme A biosynthesis</keyword>
<feature type="binding site" evidence="16">
    <location>
        <position position="175"/>
    </location>
    <ligand>
        <name>substrate</name>
    </ligand>
</feature>
<dbReference type="Proteomes" id="UP000198519">
    <property type="component" value="Unassembled WGS sequence"/>
</dbReference>